<proteinExistence type="predicted"/>
<dbReference type="eggNOG" id="KOG2177">
    <property type="taxonomic scope" value="Eukaryota"/>
</dbReference>
<dbReference type="Pfam" id="PF00643">
    <property type="entry name" value="zf-B_box"/>
    <property type="match status" value="1"/>
</dbReference>
<feature type="non-terminal residue" evidence="3">
    <location>
        <position position="1"/>
    </location>
</feature>
<evidence type="ECO:0000259" key="2">
    <source>
        <dbReference type="PROSITE" id="PS50119"/>
    </source>
</evidence>
<dbReference type="InterPro" id="IPR000315">
    <property type="entry name" value="Znf_B-box"/>
</dbReference>
<feature type="non-terminal residue" evidence="3">
    <location>
        <position position="65"/>
    </location>
</feature>
<organism evidence="3 4">
    <name type="scientific">Nematostella vectensis</name>
    <name type="common">Starlet sea anemone</name>
    <dbReference type="NCBI Taxonomy" id="45351"/>
    <lineage>
        <taxon>Eukaryota</taxon>
        <taxon>Metazoa</taxon>
        <taxon>Cnidaria</taxon>
        <taxon>Anthozoa</taxon>
        <taxon>Hexacorallia</taxon>
        <taxon>Actiniaria</taxon>
        <taxon>Edwardsiidae</taxon>
        <taxon>Nematostella</taxon>
    </lineage>
</organism>
<keyword evidence="1" id="KW-0862">Zinc</keyword>
<sequence length="65" mass="7799">YCPHHRVEKLTLFCDTCDELICRDCVIKAHQTHKYDFTSNIIDREKELIKYKIEEVKSKQVDLSQ</sequence>
<evidence type="ECO:0000313" key="3">
    <source>
        <dbReference type="EMBL" id="EDO30254.1"/>
    </source>
</evidence>
<dbReference type="InParanoid" id="A7T1B2"/>
<keyword evidence="1" id="KW-0863">Zinc-finger</keyword>
<protein>
    <recommendedName>
        <fullName evidence="2">B box-type domain-containing protein</fullName>
    </recommendedName>
</protein>
<dbReference type="Proteomes" id="UP000001593">
    <property type="component" value="Unassembled WGS sequence"/>
</dbReference>
<dbReference type="EMBL" id="DS470096">
    <property type="protein sequence ID" value="EDO30254.1"/>
    <property type="molecule type" value="Genomic_DNA"/>
</dbReference>
<evidence type="ECO:0000313" key="4">
    <source>
        <dbReference type="Proteomes" id="UP000001593"/>
    </source>
</evidence>
<dbReference type="PANTHER" id="PTHR25462">
    <property type="entry name" value="BONUS, ISOFORM C-RELATED"/>
    <property type="match status" value="1"/>
</dbReference>
<keyword evidence="4" id="KW-1185">Reference proteome</keyword>
<keyword evidence="1" id="KW-0479">Metal-binding</keyword>
<reference evidence="3 4" key="1">
    <citation type="journal article" date="2007" name="Science">
        <title>Sea anemone genome reveals ancestral eumetazoan gene repertoire and genomic organization.</title>
        <authorList>
            <person name="Putnam N.H."/>
            <person name="Srivastava M."/>
            <person name="Hellsten U."/>
            <person name="Dirks B."/>
            <person name="Chapman J."/>
            <person name="Salamov A."/>
            <person name="Terry A."/>
            <person name="Shapiro H."/>
            <person name="Lindquist E."/>
            <person name="Kapitonov V.V."/>
            <person name="Jurka J."/>
            <person name="Genikhovich G."/>
            <person name="Grigoriev I.V."/>
            <person name="Lucas S.M."/>
            <person name="Steele R.E."/>
            <person name="Finnerty J.R."/>
            <person name="Technau U."/>
            <person name="Martindale M.Q."/>
            <person name="Rokhsar D.S."/>
        </authorList>
    </citation>
    <scope>NUCLEOTIDE SEQUENCE [LARGE SCALE GENOMIC DNA]</scope>
    <source>
        <strain evidence="4">CH2 X CH6</strain>
    </source>
</reference>
<dbReference type="HOGENOM" id="CLU_2856353_0_0_1"/>
<dbReference type="GO" id="GO:0008270">
    <property type="term" value="F:zinc ion binding"/>
    <property type="evidence" value="ECO:0007669"/>
    <property type="project" value="UniProtKB-KW"/>
</dbReference>
<gene>
    <name evidence="3" type="ORF">NEMVEDRAFT_v1g7648</name>
</gene>
<dbReference type="AlphaFoldDB" id="A7T1B2"/>
<feature type="domain" description="B box-type" evidence="2">
    <location>
        <begin position="1"/>
        <end position="34"/>
    </location>
</feature>
<dbReference type="SMART" id="SM00336">
    <property type="entry name" value="BBOX"/>
    <property type="match status" value="1"/>
</dbReference>
<dbReference type="Gene3D" id="3.30.160.60">
    <property type="entry name" value="Classic Zinc Finger"/>
    <property type="match status" value="1"/>
</dbReference>
<dbReference type="PROSITE" id="PS50119">
    <property type="entry name" value="ZF_BBOX"/>
    <property type="match status" value="1"/>
</dbReference>
<dbReference type="PhylomeDB" id="A7T1B2"/>
<dbReference type="PANTHER" id="PTHR25462:SF296">
    <property type="entry name" value="MEIOTIC P26, ISOFORM F"/>
    <property type="match status" value="1"/>
</dbReference>
<dbReference type="InterPro" id="IPR047153">
    <property type="entry name" value="TRIM45/56/19-like"/>
</dbReference>
<name>A7T1B2_NEMVE</name>
<accession>A7T1B2</accession>
<evidence type="ECO:0000256" key="1">
    <source>
        <dbReference type="PROSITE-ProRule" id="PRU00024"/>
    </source>
</evidence>
<dbReference type="SUPFAM" id="SSF57845">
    <property type="entry name" value="B-box zinc-binding domain"/>
    <property type="match status" value="1"/>
</dbReference>